<gene>
    <name evidence="2" type="ORF">KDI_13270</name>
</gene>
<dbReference type="GO" id="GO:0009231">
    <property type="term" value="P:riboflavin biosynthetic process"/>
    <property type="evidence" value="ECO:0007669"/>
    <property type="project" value="InterPro"/>
</dbReference>
<dbReference type="InterPro" id="IPR024072">
    <property type="entry name" value="DHFR-like_dom_sf"/>
</dbReference>
<evidence type="ECO:0000313" key="2">
    <source>
        <dbReference type="EMBL" id="GCF07763.1"/>
    </source>
</evidence>
<dbReference type="InterPro" id="IPR002734">
    <property type="entry name" value="RibDG_C"/>
</dbReference>
<dbReference type="InterPro" id="IPR050765">
    <property type="entry name" value="Riboflavin_Biosynth_HTPR"/>
</dbReference>
<dbReference type="Gene3D" id="3.40.430.10">
    <property type="entry name" value="Dihydrofolate Reductase, subunit A"/>
    <property type="match status" value="1"/>
</dbReference>
<organism evidence="2 3">
    <name type="scientific">Dictyobacter arantiisoli</name>
    <dbReference type="NCBI Taxonomy" id="2014874"/>
    <lineage>
        <taxon>Bacteria</taxon>
        <taxon>Bacillati</taxon>
        <taxon>Chloroflexota</taxon>
        <taxon>Ktedonobacteria</taxon>
        <taxon>Ktedonobacterales</taxon>
        <taxon>Dictyobacteraceae</taxon>
        <taxon>Dictyobacter</taxon>
    </lineage>
</organism>
<dbReference type="RefSeq" id="WP_149400772.1">
    <property type="nucleotide sequence ID" value="NZ_BIXY01000014.1"/>
</dbReference>
<feature type="domain" description="Bacterial bifunctional deaminase-reductase C-terminal" evidence="1">
    <location>
        <begin position="2"/>
        <end position="187"/>
    </location>
</feature>
<dbReference type="GO" id="GO:0008703">
    <property type="term" value="F:5-amino-6-(5-phosphoribosylamino)uracil reductase activity"/>
    <property type="evidence" value="ECO:0007669"/>
    <property type="project" value="InterPro"/>
</dbReference>
<comment type="caution">
    <text evidence="2">The sequence shown here is derived from an EMBL/GenBank/DDBJ whole genome shotgun (WGS) entry which is preliminary data.</text>
</comment>
<dbReference type="Pfam" id="PF01872">
    <property type="entry name" value="RibD_C"/>
    <property type="match status" value="1"/>
</dbReference>
<accession>A0A5A5T9R3</accession>
<name>A0A5A5T9R3_9CHLR</name>
<dbReference type="EMBL" id="BIXY01000014">
    <property type="protein sequence ID" value="GCF07763.1"/>
    <property type="molecule type" value="Genomic_DNA"/>
</dbReference>
<dbReference type="Proteomes" id="UP000322530">
    <property type="component" value="Unassembled WGS sequence"/>
</dbReference>
<dbReference type="PANTHER" id="PTHR38011">
    <property type="entry name" value="DIHYDROFOLATE REDUCTASE FAMILY PROTEIN (AFU_ORTHOLOGUE AFUA_8G06820)"/>
    <property type="match status" value="1"/>
</dbReference>
<dbReference type="AlphaFoldDB" id="A0A5A5T9R3"/>
<dbReference type="OrthoDB" id="195113at2"/>
<sequence length="193" mass="21225">MRKIVVSEFVSLDNVMQAPGGAEEDTEGGFTHGGWTGPFWHDDIGAHFFEEMRQCDALLLGRKTWQIHGGAFEPVPAGDPFADVLNTMPKYVVSTTLTTASAWRNSILMSSNVVEEVRTLKAQTGKNIVIDGSSVLVHTLARHDLIDEYSLFVYPVVLGSGKKLFPEGLHVSLRLIESRPLPSGVVLMRYARA</sequence>
<dbReference type="PANTHER" id="PTHR38011:SF2">
    <property type="entry name" value="BIFUNCTIONAL DEAMINASE-REDUCTASE DOMAIN PROTEIN"/>
    <property type="match status" value="1"/>
</dbReference>
<reference evidence="2 3" key="1">
    <citation type="submission" date="2019-01" db="EMBL/GenBank/DDBJ databases">
        <title>Draft genome sequence of Dictyobacter sp. Uno17.</title>
        <authorList>
            <person name="Wang C.M."/>
            <person name="Zheng Y."/>
            <person name="Sakai Y."/>
            <person name="Abe K."/>
            <person name="Yokota A."/>
            <person name="Yabe S."/>
        </authorList>
    </citation>
    <scope>NUCLEOTIDE SEQUENCE [LARGE SCALE GENOMIC DNA]</scope>
    <source>
        <strain evidence="2 3">Uno17</strain>
    </source>
</reference>
<evidence type="ECO:0000259" key="1">
    <source>
        <dbReference type="Pfam" id="PF01872"/>
    </source>
</evidence>
<keyword evidence="3" id="KW-1185">Reference proteome</keyword>
<evidence type="ECO:0000313" key="3">
    <source>
        <dbReference type="Proteomes" id="UP000322530"/>
    </source>
</evidence>
<protein>
    <submittedName>
        <fullName evidence="2">Dihydrofolate reductase</fullName>
    </submittedName>
</protein>
<proteinExistence type="predicted"/>
<dbReference type="SUPFAM" id="SSF53597">
    <property type="entry name" value="Dihydrofolate reductase-like"/>
    <property type="match status" value="1"/>
</dbReference>